<dbReference type="PROSITE" id="PS50846">
    <property type="entry name" value="HMA_2"/>
    <property type="match status" value="1"/>
</dbReference>
<accession>A0A382DKH4</accession>
<dbReference type="InterPro" id="IPR036163">
    <property type="entry name" value="HMA_dom_sf"/>
</dbReference>
<evidence type="ECO:0000259" key="1">
    <source>
        <dbReference type="PROSITE" id="PS50846"/>
    </source>
</evidence>
<protein>
    <recommendedName>
        <fullName evidence="1">HMA domain-containing protein</fullName>
    </recommendedName>
</protein>
<reference evidence="2" key="1">
    <citation type="submission" date="2018-05" db="EMBL/GenBank/DDBJ databases">
        <authorList>
            <person name="Lanie J.A."/>
            <person name="Ng W.-L."/>
            <person name="Kazmierczak K.M."/>
            <person name="Andrzejewski T.M."/>
            <person name="Davidsen T.M."/>
            <person name="Wayne K.J."/>
            <person name="Tettelin H."/>
            <person name="Glass J.I."/>
            <person name="Rusch D."/>
            <person name="Podicherti R."/>
            <person name="Tsui H.-C.T."/>
            <person name="Winkler M.E."/>
        </authorList>
    </citation>
    <scope>NUCLEOTIDE SEQUENCE</scope>
</reference>
<dbReference type="SUPFAM" id="SSF55008">
    <property type="entry name" value="HMA, heavy metal-associated domain"/>
    <property type="match status" value="1"/>
</dbReference>
<dbReference type="PROSITE" id="PS51257">
    <property type="entry name" value="PROKAR_LIPOPROTEIN"/>
    <property type="match status" value="1"/>
</dbReference>
<evidence type="ECO:0000313" key="2">
    <source>
        <dbReference type="EMBL" id="SVB38123.1"/>
    </source>
</evidence>
<dbReference type="InterPro" id="IPR006121">
    <property type="entry name" value="HMA_dom"/>
</dbReference>
<feature type="domain" description="HMA" evidence="1">
    <location>
        <begin position="18"/>
        <end position="85"/>
    </location>
</feature>
<sequence length="108" mass="11780">MKNTIYIIMAVMLTGCVYQTTEIATPTTQCGMCDGNIIDALNKLDGVKKVKINDENQSVIITYLDDKTTVDALETAISKVGYQANDIAADPEAYGKLALCCKLPKDRK</sequence>
<organism evidence="2">
    <name type="scientific">marine metagenome</name>
    <dbReference type="NCBI Taxonomy" id="408172"/>
    <lineage>
        <taxon>unclassified sequences</taxon>
        <taxon>metagenomes</taxon>
        <taxon>ecological metagenomes</taxon>
    </lineage>
</organism>
<name>A0A382DKH4_9ZZZZ</name>
<dbReference type="Pfam" id="PF00403">
    <property type="entry name" value="HMA"/>
    <property type="match status" value="1"/>
</dbReference>
<dbReference type="EMBL" id="UINC01039519">
    <property type="protein sequence ID" value="SVB38123.1"/>
    <property type="molecule type" value="Genomic_DNA"/>
</dbReference>
<dbReference type="GO" id="GO:0046872">
    <property type="term" value="F:metal ion binding"/>
    <property type="evidence" value="ECO:0007669"/>
    <property type="project" value="InterPro"/>
</dbReference>
<dbReference type="AlphaFoldDB" id="A0A382DKH4"/>
<gene>
    <name evidence="2" type="ORF">METZ01_LOCUS190977</name>
</gene>
<proteinExistence type="predicted"/>
<dbReference type="Gene3D" id="3.30.70.100">
    <property type="match status" value="1"/>
</dbReference>